<dbReference type="EMBL" id="CP035467">
    <property type="protein sequence ID" value="QCW83038.1"/>
    <property type="molecule type" value="Genomic_DNA"/>
</dbReference>
<dbReference type="STRING" id="675511.GCA_000341735_00458"/>
<dbReference type="OrthoDB" id="8525200at2"/>
<evidence type="ECO:0000313" key="2">
    <source>
        <dbReference type="Proteomes" id="UP000305881"/>
    </source>
</evidence>
<sequence>MKKQALNTLTEEQVEAYLQANPEFFNDHLNLLESMTIPHPSGDAISLISKQLEIFRVKHQELESQLTALIEIARENDTSFNRMHKLTLALLDAATLDEAVANLEHVFVEYFITDFVAVRIISEHEQTPIANLFIAPNDPTLQHFAQILNNNQPKCGRPTLAQAKVLFGDAASEVKSCAIIPMSFTQLEGIVAIGSREDNRFHYSMGNLFLTQMSEIIATRLISLLHQSEHD</sequence>
<gene>
    <name evidence="1" type="ORF">EQU24_12915</name>
</gene>
<keyword evidence="2" id="KW-1185">Reference proteome</keyword>
<dbReference type="Gene3D" id="3.30.450.40">
    <property type="match status" value="1"/>
</dbReference>
<protein>
    <submittedName>
        <fullName evidence="1">DUF484 family protein</fullName>
    </submittedName>
</protein>
<organism evidence="1 2">
    <name type="scientific">Methylotuvimicrobium buryatense</name>
    <name type="common">Methylomicrobium buryatense</name>
    <dbReference type="NCBI Taxonomy" id="95641"/>
    <lineage>
        <taxon>Bacteria</taxon>
        <taxon>Pseudomonadati</taxon>
        <taxon>Pseudomonadota</taxon>
        <taxon>Gammaproteobacteria</taxon>
        <taxon>Methylococcales</taxon>
        <taxon>Methylococcaceae</taxon>
        <taxon>Methylotuvimicrobium</taxon>
    </lineage>
</organism>
<dbReference type="Pfam" id="PF04340">
    <property type="entry name" value="DUF484"/>
    <property type="match status" value="1"/>
</dbReference>
<dbReference type="RefSeq" id="WP_017839108.1">
    <property type="nucleotide sequence ID" value="NZ_CP035467.1"/>
</dbReference>
<dbReference type="Proteomes" id="UP000305881">
    <property type="component" value="Chromosome"/>
</dbReference>
<evidence type="ECO:0000313" key="1">
    <source>
        <dbReference type="EMBL" id="QCW83038.1"/>
    </source>
</evidence>
<dbReference type="KEGG" id="mbur:EQU24_12915"/>
<reference evidence="2" key="1">
    <citation type="journal article" date="2019" name="J. Bacteriol.">
        <title>A Mutagenic Screen Identifies a TonB-Dependent Receptor Required for the Lanthanide Metal Switch in the Type I Methanotroph 'Methylotuvimicrobium buryatense' 5GB1C.</title>
        <authorList>
            <person name="Groom J.D."/>
            <person name="Ford S.M."/>
            <person name="Pesesky M.W."/>
            <person name="Lidstrom M.E."/>
        </authorList>
    </citation>
    <scope>NUCLEOTIDE SEQUENCE [LARGE SCALE GENOMIC DNA]</scope>
    <source>
        <strain evidence="2">5GB1C</strain>
    </source>
</reference>
<dbReference type="InterPro" id="IPR007435">
    <property type="entry name" value="DUF484"/>
</dbReference>
<accession>A0A4P9UNW5</accession>
<dbReference type="AlphaFoldDB" id="A0A4P9UNW5"/>
<dbReference type="PANTHER" id="PTHR38765:SF1">
    <property type="entry name" value="DUF484 DOMAIN-CONTAINING PROTEIN"/>
    <property type="match status" value="1"/>
</dbReference>
<dbReference type="InterPro" id="IPR029016">
    <property type="entry name" value="GAF-like_dom_sf"/>
</dbReference>
<name>A0A4P9UNW5_METBY</name>
<dbReference type="PANTHER" id="PTHR38765">
    <property type="entry name" value="DUF484 DOMAIN-CONTAINING PROTEIN"/>
    <property type="match status" value="1"/>
</dbReference>
<proteinExistence type="predicted"/>